<dbReference type="Proteomes" id="UP001501303">
    <property type="component" value="Unassembled WGS sequence"/>
</dbReference>
<evidence type="ECO:0000256" key="1">
    <source>
        <dbReference type="SAM" id="MobiDB-lite"/>
    </source>
</evidence>
<dbReference type="EMBL" id="BAAAMJ010000009">
    <property type="protein sequence ID" value="GAA1902589.1"/>
    <property type="molecule type" value="Genomic_DNA"/>
</dbReference>
<evidence type="ECO:0000313" key="4">
    <source>
        <dbReference type="Proteomes" id="UP001501303"/>
    </source>
</evidence>
<keyword evidence="4" id="KW-1185">Reference proteome</keyword>
<gene>
    <name evidence="3" type="ORF">GCM10009716_10610</name>
</gene>
<protein>
    <submittedName>
        <fullName evidence="3">Uncharacterized protein</fullName>
    </submittedName>
</protein>
<keyword evidence="2" id="KW-0732">Signal</keyword>
<evidence type="ECO:0000313" key="3">
    <source>
        <dbReference type="EMBL" id="GAA1902589.1"/>
    </source>
</evidence>
<proteinExistence type="predicted"/>
<feature type="signal peptide" evidence="2">
    <location>
        <begin position="1"/>
        <end position="35"/>
    </location>
</feature>
<name>A0ABP5A465_9ACTN</name>
<accession>A0ABP5A465</accession>
<feature type="region of interest" description="Disordered" evidence="1">
    <location>
        <begin position="39"/>
        <end position="89"/>
    </location>
</feature>
<feature type="chain" id="PRO_5046256338" evidence="2">
    <location>
        <begin position="36"/>
        <end position="89"/>
    </location>
</feature>
<reference evidence="4" key="1">
    <citation type="journal article" date="2019" name="Int. J. Syst. Evol. Microbiol.">
        <title>The Global Catalogue of Microorganisms (GCM) 10K type strain sequencing project: providing services to taxonomists for standard genome sequencing and annotation.</title>
        <authorList>
            <consortium name="The Broad Institute Genomics Platform"/>
            <consortium name="The Broad Institute Genome Sequencing Center for Infectious Disease"/>
            <person name="Wu L."/>
            <person name="Ma J."/>
        </authorList>
    </citation>
    <scope>NUCLEOTIDE SEQUENCE [LARGE SCALE GENOMIC DNA]</scope>
    <source>
        <strain evidence="4">JCM 13581</strain>
    </source>
</reference>
<feature type="compositionally biased region" description="Basic and acidic residues" evidence="1">
    <location>
        <begin position="52"/>
        <end position="62"/>
    </location>
</feature>
<sequence>MSFNSAQTGFRPVLRRLALATALCAAVAVPAGAYAAEKASGPAGGQVLDNDWPAKGDARAEGGNDWPAKGGTYAGGDNDWPAPPASAGA</sequence>
<comment type="caution">
    <text evidence="3">The sequence shown here is derived from an EMBL/GenBank/DDBJ whole genome shotgun (WGS) entry which is preliminary data.</text>
</comment>
<evidence type="ECO:0000256" key="2">
    <source>
        <dbReference type="SAM" id="SignalP"/>
    </source>
</evidence>
<dbReference type="RefSeq" id="WP_344259271.1">
    <property type="nucleotide sequence ID" value="NZ_BAAAMJ010000009.1"/>
</dbReference>
<organism evidence="3 4">
    <name type="scientific">Streptomyces sodiiphilus</name>
    <dbReference type="NCBI Taxonomy" id="226217"/>
    <lineage>
        <taxon>Bacteria</taxon>
        <taxon>Bacillati</taxon>
        <taxon>Actinomycetota</taxon>
        <taxon>Actinomycetes</taxon>
        <taxon>Kitasatosporales</taxon>
        <taxon>Streptomycetaceae</taxon>
        <taxon>Streptomyces</taxon>
    </lineage>
</organism>